<feature type="compositionally biased region" description="Low complexity" evidence="3">
    <location>
        <begin position="203"/>
        <end position="218"/>
    </location>
</feature>
<evidence type="ECO:0000256" key="3">
    <source>
        <dbReference type="SAM" id="MobiDB-lite"/>
    </source>
</evidence>
<evidence type="ECO:0000256" key="2">
    <source>
        <dbReference type="PROSITE-ProRule" id="PRU00267"/>
    </source>
</evidence>
<dbReference type="SUPFAM" id="SSF47095">
    <property type="entry name" value="HMG-box"/>
    <property type="match status" value="2"/>
</dbReference>
<keyword evidence="2" id="KW-0539">Nucleus</keyword>
<organism evidence="5 6">
    <name type="scientific">Collybia nuda</name>
    <dbReference type="NCBI Taxonomy" id="64659"/>
    <lineage>
        <taxon>Eukaryota</taxon>
        <taxon>Fungi</taxon>
        <taxon>Dikarya</taxon>
        <taxon>Basidiomycota</taxon>
        <taxon>Agaricomycotina</taxon>
        <taxon>Agaricomycetes</taxon>
        <taxon>Agaricomycetidae</taxon>
        <taxon>Agaricales</taxon>
        <taxon>Tricholomatineae</taxon>
        <taxon>Clitocybaceae</taxon>
        <taxon>Collybia</taxon>
    </lineage>
</organism>
<dbReference type="PANTHER" id="PTHR48112">
    <property type="entry name" value="HIGH MOBILITY GROUP PROTEIN DSP1"/>
    <property type="match status" value="1"/>
</dbReference>
<dbReference type="Pfam" id="PF09011">
    <property type="entry name" value="HMG_box_2"/>
    <property type="match status" value="1"/>
</dbReference>
<feature type="DNA-binding region" description="HMG box" evidence="2">
    <location>
        <begin position="408"/>
        <end position="480"/>
    </location>
</feature>
<comment type="caution">
    <text evidence="5">The sequence shown here is derived from an EMBL/GenBank/DDBJ whole genome shotgun (WGS) entry which is preliminary data.</text>
</comment>
<dbReference type="SMART" id="SM00398">
    <property type="entry name" value="HMG"/>
    <property type="match status" value="2"/>
</dbReference>
<dbReference type="PANTHER" id="PTHR48112:SF22">
    <property type="entry name" value="MITOCHONDRIAL TRANSCRIPTION FACTOR A, ISOFORM B"/>
    <property type="match status" value="1"/>
</dbReference>
<sequence length="528" mass="59045">MLSFHDSARFASPDSDQMLFGPLDFEDYSTTSPVVPWDMFNEMESDVKPLFDYPPPSSLPSHYDYDISQSSPTESYYGSAGSYDVKVVKGSPPVDNNDFLANWINDPDLSLPASPTSPIPIPSSLDIPPASSFISFSEQNHFPQGSMLSPADYAALHPLPRSMSPSSSFEDRYPAERQRVHSISPQDTSLHTPSWAAQLWDTPSSLRSPSSPRSVVRHSPMHDATLRQRVPVQRGSISTGQLFQSSSAPSPTMTRAYSRRAESVSVTDDHDATVRRKKRSPPAEDPNGTVKAVDNPLKSVLRPPKLAPSAWQLYFTDWIQKQQASGTRKLNVAQAAKEAGQEYACLSNEEKEPYKRRSLAAKEVRERELAAYMRTLTPDDIKRENAFRAAQRKAGKSRKSNIKDPNAPKKPLSAYFMFLQRIRANPQLVRDIFGDETETTKQSVLAAAKWRSMTDAERQPFLAQAEQEKMEYEAARRIYEEGAASYGSSNINFSILPGSPSFPTMRMESESETLDYLAYVLGMICHDY</sequence>
<dbReference type="InterPro" id="IPR009071">
    <property type="entry name" value="HMG_box_dom"/>
</dbReference>
<feature type="compositionally biased region" description="Polar residues" evidence="3">
    <location>
        <begin position="235"/>
        <end position="255"/>
    </location>
</feature>
<feature type="region of interest" description="Disordered" evidence="3">
    <location>
        <begin position="201"/>
        <end position="296"/>
    </location>
</feature>
<dbReference type="InterPro" id="IPR050342">
    <property type="entry name" value="HMGB"/>
</dbReference>
<dbReference type="GO" id="GO:0003677">
    <property type="term" value="F:DNA binding"/>
    <property type="evidence" value="ECO:0007669"/>
    <property type="project" value="UniProtKB-UniRule"/>
</dbReference>
<keyword evidence="1 2" id="KW-0238">DNA-binding</keyword>
<accession>A0A9P5YAK7</accession>
<evidence type="ECO:0000313" key="5">
    <source>
        <dbReference type="EMBL" id="KAF9464861.1"/>
    </source>
</evidence>
<name>A0A9P5YAK7_9AGAR</name>
<feature type="domain" description="HMG box" evidence="4">
    <location>
        <begin position="408"/>
        <end position="480"/>
    </location>
</feature>
<evidence type="ECO:0000259" key="4">
    <source>
        <dbReference type="PROSITE" id="PS50118"/>
    </source>
</evidence>
<dbReference type="Pfam" id="PF00505">
    <property type="entry name" value="HMG_box"/>
    <property type="match status" value="1"/>
</dbReference>
<evidence type="ECO:0000256" key="1">
    <source>
        <dbReference type="ARBA" id="ARBA00023125"/>
    </source>
</evidence>
<dbReference type="GO" id="GO:0005634">
    <property type="term" value="C:nucleus"/>
    <property type="evidence" value="ECO:0007669"/>
    <property type="project" value="UniProtKB-UniRule"/>
</dbReference>
<reference evidence="5" key="1">
    <citation type="submission" date="2020-11" db="EMBL/GenBank/DDBJ databases">
        <authorList>
            <consortium name="DOE Joint Genome Institute"/>
            <person name="Ahrendt S."/>
            <person name="Riley R."/>
            <person name="Andreopoulos W."/>
            <person name="Labutti K."/>
            <person name="Pangilinan J."/>
            <person name="Ruiz-Duenas F.J."/>
            <person name="Barrasa J.M."/>
            <person name="Sanchez-Garcia M."/>
            <person name="Camarero S."/>
            <person name="Miyauchi S."/>
            <person name="Serrano A."/>
            <person name="Linde D."/>
            <person name="Babiker R."/>
            <person name="Drula E."/>
            <person name="Ayuso-Fernandez I."/>
            <person name="Pacheco R."/>
            <person name="Padilla G."/>
            <person name="Ferreira P."/>
            <person name="Barriuso J."/>
            <person name="Kellner H."/>
            <person name="Castanera R."/>
            <person name="Alfaro M."/>
            <person name="Ramirez L."/>
            <person name="Pisabarro A.G."/>
            <person name="Kuo A."/>
            <person name="Tritt A."/>
            <person name="Lipzen A."/>
            <person name="He G."/>
            <person name="Yan M."/>
            <person name="Ng V."/>
            <person name="Cullen D."/>
            <person name="Martin F."/>
            <person name="Rosso M.-N."/>
            <person name="Henrissat B."/>
            <person name="Hibbett D."/>
            <person name="Martinez A.T."/>
            <person name="Grigoriev I.V."/>
        </authorList>
    </citation>
    <scope>NUCLEOTIDE SEQUENCE</scope>
    <source>
        <strain evidence="5">CBS 247.69</strain>
    </source>
</reference>
<dbReference type="InterPro" id="IPR036910">
    <property type="entry name" value="HMG_box_dom_sf"/>
</dbReference>
<proteinExistence type="predicted"/>
<feature type="domain" description="HMG box" evidence="4">
    <location>
        <begin position="304"/>
        <end position="373"/>
    </location>
</feature>
<dbReference type="AlphaFoldDB" id="A0A9P5YAK7"/>
<evidence type="ECO:0000313" key="6">
    <source>
        <dbReference type="Proteomes" id="UP000807353"/>
    </source>
</evidence>
<keyword evidence="6" id="KW-1185">Reference proteome</keyword>
<gene>
    <name evidence="5" type="ORF">BDZ94DRAFT_1281765</name>
</gene>
<dbReference type="EMBL" id="MU150251">
    <property type="protein sequence ID" value="KAF9464861.1"/>
    <property type="molecule type" value="Genomic_DNA"/>
</dbReference>
<dbReference type="PROSITE" id="PS50118">
    <property type="entry name" value="HMG_BOX_2"/>
    <property type="match status" value="2"/>
</dbReference>
<feature type="DNA-binding region" description="HMG box" evidence="2">
    <location>
        <begin position="304"/>
        <end position="373"/>
    </location>
</feature>
<dbReference type="Gene3D" id="1.10.30.10">
    <property type="entry name" value="High mobility group box domain"/>
    <property type="match status" value="2"/>
</dbReference>
<dbReference type="OrthoDB" id="5550281at2759"/>
<dbReference type="Proteomes" id="UP000807353">
    <property type="component" value="Unassembled WGS sequence"/>
</dbReference>
<feature type="compositionally biased region" description="Basic and acidic residues" evidence="3">
    <location>
        <begin position="259"/>
        <end position="274"/>
    </location>
</feature>
<protein>
    <recommendedName>
        <fullName evidence="4">HMG box domain-containing protein</fullName>
    </recommendedName>
</protein>